<keyword evidence="4" id="KW-0732">Signal</keyword>
<dbReference type="GO" id="GO:0072330">
    <property type="term" value="P:monocarboxylic acid biosynthetic process"/>
    <property type="evidence" value="ECO:0007669"/>
    <property type="project" value="UniProtKB-ARBA"/>
</dbReference>
<gene>
    <name evidence="5" type="ORF">N7452_005415</name>
</gene>
<evidence type="ECO:0000256" key="3">
    <source>
        <dbReference type="SAM" id="MobiDB-lite"/>
    </source>
</evidence>
<reference evidence="5" key="2">
    <citation type="journal article" date="2023" name="IMA Fungus">
        <title>Comparative genomic study of the Penicillium genus elucidates a diverse pangenome and 15 lateral gene transfer events.</title>
        <authorList>
            <person name="Petersen C."/>
            <person name="Sorensen T."/>
            <person name="Nielsen M.R."/>
            <person name="Sondergaard T.E."/>
            <person name="Sorensen J.L."/>
            <person name="Fitzpatrick D.A."/>
            <person name="Frisvad J.C."/>
            <person name="Nielsen K.L."/>
        </authorList>
    </citation>
    <scope>NUCLEOTIDE SEQUENCE</scope>
    <source>
        <strain evidence="5">IBT 35673</strain>
    </source>
</reference>
<dbReference type="InterPro" id="IPR029058">
    <property type="entry name" value="AB_hydrolase_fold"/>
</dbReference>
<proteinExistence type="predicted"/>
<dbReference type="GO" id="GO:0052689">
    <property type="term" value="F:carboxylic ester hydrolase activity"/>
    <property type="evidence" value="ECO:0007669"/>
    <property type="project" value="UniProtKB-ARBA"/>
</dbReference>
<dbReference type="Pfam" id="PF01083">
    <property type="entry name" value="Cutinase"/>
    <property type="match status" value="1"/>
</dbReference>
<dbReference type="SMART" id="SM01110">
    <property type="entry name" value="Cutinase"/>
    <property type="match status" value="1"/>
</dbReference>
<feature type="signal peptide" evidence="4">
    <location>
        <begin position="1"/>
        <end position="20"/>
    </location>
</feature>
<dbReference type="SUPFAM" id="SSF53474">
    <property type="entry name" value="alpha/beta-Hydrolases"/>
    <property type="match status" value="1"/>
</dbReference>
<evidence type="ECO:0000313" key="5">
    <source>
        <dbReference type="EMBL" id="KAJ5338687.1"/>
    </source>
</evidence>
<feature type="region of interest" description="Disordered" evidence="3">
    <location>
        <begin position="253"/>
        <end position="292"/>
    </location>
</feature>
<keyword evidence="1" id="KW-0378">Hydrolase</keyword>
<evidence type="ECO:0000313" key="6">
    <source>
        <dbReference type="Proteomes" id="UP001147695"/>
    </source>
</evidence>
<evidence type="ECO:0000256" key="1">
    <source>
        <dbReference type="ARBA" id="ARBA00022801"/>
    </source>
</evidence>
<evidence type="ECO:0000256" key="4">
    <source>
        <dbReference type="SAM" id="SignalP"/>
    </source>
</evidence>
<dbReference type="Proteomes" id="UP001147695">
    <property type="component" value="Unassembled WGS sequence"/>
</dbReference>
<dbReference type="InterPro" id="IPR000675">
    <property type="entry name" value="Cutinase/axe"/>
</dbReference>
<dbReference type="GO" id="GO:0017000">
    <property type="term" value="P:antibiotic biosynthetic process"/>
    <property type="evidence" value="ECO:0007669"/>
    <property type="project" value="UniProtKB-ARBA"/>
</dbReference>
<accession>A0A9W9QIK0</accession>
<dbReference type="PANTHER" id="PTHR33630:SF9">
    <property type="entry name" value="CUTINASE 4"/>
    <property type="match status" value="1"/>
</dbReference>
<dbReference type="Gene3D" id="3.40.50.1820">
    <property type="entry name" value="alpha/beta hydrolase"/>
    <property type="match status" value="1"/>
</dbReference>
<evidence type="ECO:0008006" key="7">
    <source>
        <dbReference type="Google" id="ProtNLM"/>
    </source>
</evidence>
<comment type="caution">
    <text evidence="5">The sequence shown here is derived from an EMBL/GenBank/DDBJ whole genome shotgun (WGS) entry which is preliminary data.</text>
</comment>
<dbReference type="AlphaFoldDB" id="A0A9W9QIK0"/>
<dbReference type="PANTHER" id="PTHR33630">
    <property type="entry name" value="CUTINASE RV1984C-RELATED-RELATED"/>
    <property type="match status" value="1"/>
</dbReference>
<reference evidence="5" key="1">
    <citation type="submission" date="2022-12" db="EMBL/GenBank/DDBJ databases">
        <authorList>
            <person name="Petersen C."/>
        </authorList>
    </citation>
    <scope>NUCLEOTIDE SEQUENCE</scope>
    <source>
        <strain evidence="5">IBT 35673</strain>
    </source>
</reference>
<keyword evidence="2" id="KW-1015">Disulfide bond</keyword>
<protein>
    <recommendedName>
        <fullName evidence="7">Acetylxylan esterase</fullName>
    </recommendedName>
</protein>
<dbReference type="EMBL" id="JAPZBQ010000003">
    <property type="protein sequence ID" value="KAJ5338687.1"/>
    <property type="molecule type" value="Genomic_DNA"/>
</dbReference>
<feature type="compositionally biased region" description="Low complexity" evidence="3">
    <location>
        <begin position="253"/>
        <end position="272"/>
    </location>
</feature>
<sequence length="292" mass="31190">MRGLFRMAVTGMIGAAAVSADDSTVKCAQGLKMFVSRGTGEEMGPGVTKAVVDLIADQIDGSDIQPILYPATLEDPTYTTSVSNGTRLIRKTITEYAKACPDSKMAWFGYSQGAQITSNNFCGMPPVWGVEQSANQTYDAATLKELVALSQPLSKEITKNVVSVVLFGDTTQRSEASYNHGTWNNTGNGVFYRYDTSACNALGNRIRAYCDAGDPFCDVGPFFDVNAHLQYIQKYGKEVVQFVVGQYKNSTTSGTAASATASSTSPTPTNGAVGSRSIEQNGARKVRHSFAA</sequence>
<name>A0A9W9QIK0_PENBR</name>
<organism evidence="5 6">
    <name type="scientific">Penicillium brevicompactum</name>
    <dbReference type="NCBI Taxonomy" id="5074"/>
    <lineage>
        <taxon>Eukaryota</taxon>
        <taxon>Fungi</taxon>
        <taxon>Dikarya</taxon>
        <taxon>Ascomycota</taxon>
        <taxon>Pezizomycotina</taxon>
        <taxon>Eurotiomycetes</taxon>
        <taxon>Eurotiomycetidae</taxon>
        <taxon>Eurotiales</taxon>
        <taxon>Aspergillaceae</taxon>
        <taxon>Penicillium</taxon>
    </lineage>
</organism>
<feature type="chain" id="PRO_5040868788" description="Acetylxylan esterase" evidence="4">
    <location>
        <begin position="21"/>
        <end position="292"/>
    </location>
</feature>
<evidence type="ECO:0000256" key="2">
    <source>
        <dbReference type="ARBA" id="ARBA00023157"/>
    </source>
</evidence>